<organism evidence="1">
    <name type="scientific">freshwater metagenome</name>
    <dbReference type="NCBI Taxonomy" id="449393"/>
    <lineage>
        <taxon>unclassified sequences</taxon>
        <taxon>metagenomes</taxon>
        <taxon>ecological metagenomes</taxon>
    </lineage>
</organism>
<dbReference type="EMBL" id="CAEZSF010000226">
    <property type="protein sequence ID" value="CAB4553290.1"/>
    <property type="molecule type" value="Genomic_DNA"/>
</dbReference>
<evidence type="ECO:0000313" key="1">
    <source>
        <dbReference type="EMBL" id="CAB4553290.1"/>
    </source>
</evidence>
<name>A0A6J6CNY6_9ZZZZ</name>
<gene>
    <name evidence="1" type="ORF">UFOPK1358_01761</name>
</gene>
<protein>
    <submittedName>
        <fullName evidence="1">Unannotated protein</fullName>
    </submittedName>
</protein>
<accession>A0A6J6CNY6</accession>
<dbReference type="AlphaFoldDB" id="A0A6J6CNY6"/>
<reference evidence="1" key="1">
    <citation type="submission" date="2020-05" db="EMBL/GenBank/DDBJ databases">
        <authorList>
            <person name="Chiriac C."/>
            <person name="Salcher M."/>
            <person name="Ghai R."/>
            <person name="Kavagutti S V."/>
        </authorList>
    </citation>
    <scope>NUCLEOTIDE SEQUENCE</scope>
</reference>
<sequence>MTKRPQTLTATAGELSHGQAQIAFSSDGESPARPAILVETEGNSITVRYFDNSTDTFSVFKADRLAAVFARDDLCRFREQPFLLVNRHHAALGVATGPATVPSPLEVLLVSLIEDGAALEFISDDESQPGWQLFAIVPEN</sequence>
<proteinExistence type="predicted"/>